<evidence type="ECO:0000313" key="1">
    <source>
        <dbReference type="EMBL" id="GFN78384.1"/>
    </source>
</evidence>
<reference evidence="1 2" key="1">
    <citation type="journal article" date="2021" name="Elife">
        <title>Chloroplast acquisition without the gene transfer in kleptoplastic sea slugs, Plakobranchus ocellatus.</title>
        <authorList>
            <person name="Maeda T."/>
            <person name="Takahashi S."/>
            <person name="Yoshida T."/>
            <person name="Shimamura S."/>
            <person name="Takaki Y."/>
            <person name="Nagai Y."/>
            <person name="Toyoda A."/>
            <person name="Suzuki Y."/>
            <person name="Arimoto A."/>
            <person name="Ishii H."/>
            <person name="Satoh N."/>
            <person name="Nishiyama T."/>
            <person name="Hasebe M."/>
            <person name="Maruyama T."/>
            <person name="Minagawa J."/>
            <person name="Obokata J."/>
            <person name="Shigenobu S."/>
        </authorList>
    </citation>
    <scope>NUCLEOTIDE SEQUENCE [LARGE SCALE GENOMIC DNA]</scope>
</reference>
<organism evidence="1 2">
    <name type="scientific">Plakobranchus ocellatus</name>
    <dbReference type="NCBI Taxonomy" id="259542"/>
    <lineage>
        <taxon>Eukaryota</taxon>
        <taxon>Metazoa</taxon>
        <taxon>Spiralia</taxon>
        <taxon>Lophotrochozoa</taxon>
        <taxon>Mollusca</taxon>
        <taxon>Gastropoda</taxon>
        <taxon>Heterobranchia</taxon>
        <taxon>Euthyneura</taxon>
        <taxon>Panpulmonata</taxon>
        <taxon>Sacoglossa</taxon>
        <taxon>Placobranchoidea</taxon>
        <taxon>Plakobranchidae</taxon>
        <taxon>Plakobranchus</taxon>
    </lineage>
</organism>
<name>A0AAV3Y7C7_9GAST</name>
<keyword evidence="2" id="KW-1185">Reference proteome</keyword>
<accession>A0AAV3Y7C7</accession>
<sequence>MLKICGAPKCKMKKLAAGVRGYGSVQLMKNRAFHSGIKRTPYEALFGCKAKVGITKSYLPEMFYTMLKQRKSIQTAKEQEETDEGMQKTCMRM</sequence>
<comment type="caution">
    <text evidence="1">The sequence shown here is derived from an EMBL/GenBank/DDBJ whole genome shotgun (WGS) entry which is preliminary data.</text>
</comment>
<dbReference type="AlphaFoldDB" id="A0AAV3Y7C7"/>
<protein>
    <submittedName>
        <fullName evidence="1">Integrase core domain protein</fullName>
    </submittedName>
</protein>
<dbReference type="EMBL" id="BLXT01000588">
    <property type="protein sequence ID" value="GFN78384.1"/>
    <property type="molecule type" value="Genomic_DNA"/>
</dbReference>
<gene>
    <name evidence="1" type="ORF">PoB_000489000</name>
</gene>
<proteinExistence type="predicted"/>
<dbReference type="Proteomes" id="UP000735302">
    <property type="component" value="Unassembled WGS sequence"/>
</dbReference>
<evidence type="ECO:0000313" key="2">
    <source>
        <dbReference type="Proteomes" id="UP000735302"/>
    </source>
</evidence>